<feature type="region of interest" description="Disordered" evidence="6">
    <location>
        <begin position="261"/>
        <end position="298"/>
    </location>
</feature>
<dbReference type="InterPro" id="IPR045912">
    <property type="entry name" value="FOXJ2/3-like"/>
</dbReference>
<feature type="compositionally biased region" description="Low complexity" evidence="6">
    <location>
        <begin position="540"/>
        <end position="557"/>
    </location>
</feature>
<dbReference type="SMART" id="SM00339">
    <property type="entry name" value="FH"/>
    <property type="match status" value="1"/>
</dbReference>
<dbReference type="EMBL" id="RBNJ01018362">
    <property type="protein sequence ID" value="RUS23839.1"/>
    <property type="molecule type" value="Genomic_DNA"/>
</dbReference>
<name>A0A433Q201_9FUNG</name>
<evidence type="ECO:0000313" key="8">
    <source>
        <dbReference type="EMBL" id="RUS23839.1"/>
    </source>
</evidence>
<feature type="compositionally biased region" description="Low complexity" evidence="6">
    <location>
        <begin position="609"/>
        <end position="618"/>
    </location>
</feature>
<sequence length="693" mass="74925">MTELDSGNTASLEWLRFNNPRNIGYAQTSATAAQYHQQHTQLQHQQQYTRNQLPPLVTSPSFNASLTNSTTSPATVTPTTGASVGSNYPATSRRSSTNNATSTPSNRAASSTKVNNVTTGATSNAQSNGTGNVSLAEQSKSLPSPPTTAADVGASTTEKKTSAAGKDIQLEMNIQGKPPYSYATLITYAIQNSVNKQLTLNEIYNWVMEGYPYYRTAGNGWKNSIRHNLSLNKSFVRVPRPINEPGKGSYWTVDFRAAEAEQQSRTRNRNNRSASDPTPSPYRPDTWGPYDSPQKRYRDGRALSADATATGYLTASYDYSHLQNATAATAAAAGRNPRPLRYQRNASQPYIATPYASTQYQSLGGMATPTTPATGTYTTTAHMGNLTSTAGYEFLDNGIHAHPHSTMSTDPDHSMSYPSLYPTSTHPDVPGHYSTPSIHPTEYPGYDSYGTNSTVSYGSTFTESKEHIQQTSFDHRPYGYSAFQQIQPTVDSSSAHSSHLTPTPSPTWPTQEGAGFQDASTTMAADSVAVTADHSAQTYHSPQPQSHHQIQHLLSSPNNPHWVPDRKVSPISPTATSFSHMFSKISMQHPSNAHYHPHHQSPATPSPSAPSSAPSSHPASPPQPSAPISRRNSSAATLPSKTAPRKMSYMLVKSEQVHPHDTAVSAPIANHHANGPHGNGNDHSDSFDWNAIM</sequence>
<evidence type="ECO:0000256" key="2">
    <source>
        <dbReference type="ARBA" id="ARBA00023125"/>
    </source>
</evidence>
<dbReference type="InterPro" id="IPR018122">
    <property type="entry name" value="TF_fork_head_CS_1"/>
</dbReference>
<dbReference type="PROSITE" id="PS00657">
    <property type="entry name" value="FORK_HEAD_1"/>
    <property type="match status" value="1"/>
</dbReference>
<feature type="compositionally biased region" description="Low complexity" evidence="6">
    <location>
        <begin position="69"/>
        <end position="112"/>
    </location>
</feature>
<feature type="compositionally biased region" description="Low complexity" evidence="6">
    <location>
        <begin position="670"/>
        <end position="679"/>
    </location>
</feature>
<dbReference type="InterPro" id="IPR001766">
    <property type="entry name" value="Fork_head_dom"/>
</dbReference>
<dbReference type="InterPro" id="IPR036390">
    <property type="entry name" value="WH_DNA-bd_sf"/>
</dbReference>
<keyword evidence="9" id="KW-1185">Reference proteome</keyword>
<evidence type="ECO:0000256" key="3">
    <source>
        <dbReference type="ARBA" id="ARBA00023163"/>
    </source>
</evidence>
<dbReference type="CDD" id="cd20024">
    <property type="entry name" value="FH_FOXJ2-like"/>
    <property type="match status" value="1"/>
</dbReference>
<dbReference type="PANTHER" id="PTHR46078:SF2">
    <property type="entry name" value="FORK-HEAD DOMAIN-CONTAINING PROTEIN"/>
    <property type="match status" value="1"/>
</dbReference>
<feature type="compositionally biased region" description="Polar residues" evidence="6">
    <location>
        <begin position="58"/>
        <end position="68"/>
    </location>
</feature>
<dbReference type="GO" id="GO:0005634">
    <property type="term" value="C:nucleus"/>
    <property type="evidence" value="ECO:0007669"/>
    <property type="project" value="UniProtKB-SubCell"/>
</dbReference>
<organism evidence="8 9">
    <name type="scientific">Jimgerdemannia flammicorona</name>
    <dbReference type="NCBI Taxonomy" id="994334"/>
    <lineage>
        <taxon>Eukaryota</taxon>
        <taxon>Fungi</taxon>
        <taxon>Fungi incertae sedis</taxon>
        <taxon>Mucoromycota</taxon>
        <taxon>Mucoromycotina</taxon>
        <taxon>Endogonomycetes</taxon>
        <taxon>Endogonales</taxon>
        <taxon>Endogonaceae</taxon>
        <taxon>Jimgerdemannia</taxon>
    </lineage>
</organism>
<feature type="region of interest" description="Disordered" evidence="6">
    <location>
        <begin position="488"/>
        <end position="515"/>
    </location>
</feature>
<dbReference type="InterPro" id="IPR030456">
    <property type="entry name" value="TF_fork_head_CS_2"/>
</dbReference>
<dbReference type="AlphaFoldDB" id="A0A433Q201"/>
<dbReference type="Gene3D" id="1.10.10.10">
    <property type="entry name" value="Winged helix-like DNA-binding domain superfamily/Winged helix DNA-binding domain"/>
    <property type="match status" value="1"/>
</dbReference>
<evidence type="ECO:0000256" key="4">
    <source>
        <dbReference type="ARBA" id="ARBA00023242"/>
    </source>
</evidence>
<dbReference type="PROSITE" id="PS50039">
    <property type="entry name" value="FORK_HEAD_3"/>
    <property type="match status" value="1"/>
</dbReference>
<feature type="compositionally biased region" description="Polar residues" evidence="6">
    <location>
        <begin position="488"/>
        <end position="502"/>
    </location>
</feature>
<accession>A0A433Q201</accession>
<dbReference type="GO" id="GO:0000981">
    <property type="term" value="F:DNA-binding transcription factor activity, RNA polymerase II-specific"/>
    <property type="evidence" value="ECO:0007669"/>
    <property type="project" value="TreeGrafter"/>
</dbReference>
<dbReference type="Pfam" id="PF00250">
    <property type="entry name" value="Forkhead"/>
    <property type="match status" value="1"/>
</dbReference>
<evidence type="ECO:0000256" key="6">
    <source>
        <dbReference type="SAM" id="MobiDB-lite"/>
    </source>
</evidence>
<feature type="region of interest" description="Disordered" evidence="6">
    <location>
        <begin position="667"/>
        <end position="693"/>
    </location>
</feature>
<evidence type="ECO:0000259" key="7">
    <source>
        <dbReference type="PROSITE" id="PS50039"/>
    </source>
</evidence>
<dbReference type="GO" id="GO:0000978">
    <property type="term" value="F:RNA polymerase II cis-regulatory region sequence-specific DNA binding"/>
    <property type="evidence" value="ECO:0007669"/>
    <property type="project" value="TreeGrafter"/>
</dbReference>
<feature type="region of interest" description="Disordered" evidence="6">
    <location>
        <begin position="533"/>
        <end position="570"/>
    </location>
</feature>
<dbReference type="PANTHER" id="PTHR46078">
    <property type="entry name" value="FORKHEAD BOX PROTEIN J2 FAMILY MEMBER"/>
    <property type="match status" value="1"/>
</dbReference>
<gene>
    <name evidence="8" type="ORF">BC938DRAFT_474539</name>
</gene>
<comment type="caution">
    <text evidence="8">The sequence shown here is derived from an EMBL/GenBank/DDBJ whole genome shotgun (WGS) entry which is preliminary data.</text>
</comment>
<keyword evidence="1" id="KW-0805">Transcription regulation</keyword>
<dbReference type="Proteomes" id="UP000274822">
    <property type="component" value="Unassembled WGS sequence"/>
</dbReference>
<dbReference type="PRINTS" id="PR00053">
    <property type="entry name" value="FORKHEAD"/>
</dbReference>
<feature type="compositionally biased region" description="Polar residues" evidence="6">
    <location>
        <begin position="630"/>
        <end position="640"/>
    </location>
</feature>
<evidence type="ECO:0000313" key="9">
    <source>
        <dbReference type="Proteomes" id="UP000274822"/>
    </source>
</evidence>
<evidence type="ECO:0000256" key="5">
    <source>
        <dbReference type="PROSITE-ProRule" id="PRU00089"/>
    </source>
</evidence>
<keyword evidence="3" id="KW-0804">Transcription</keyword>
<feature type="DNA-binding region" description="Fork-head" evidence="5">
    <location>
        <begin position="177"/>
        <end position="272"/>
    </location>
</feature>
<dbReference type="SUPFAM" id="SSF46785">
    <property type="entry name" value="Winged helix' DNA-binding domain"/>
    <property type="match status" value="1"/>
</dbReference>
<proteinExistence type="predicted"/>
<evidence type="ECO:0000256" key="1">
    <source>
        <dbReference type="ARBA" id="ARBA00023015"/>
    </source>
</evidence>
<feature type="domain" description="Fork-head" evidence="7">
    <location>
        <begin position="177"/>
        <end position="272"/>
    </location>
</feature>
<comment type="subcellular location">
    <subcellularLocation>
        <location evidence="5">Nucleus</location>
    </subcellularLocation>
</comment>
<feature type="region of interest" description="Disordered" evidence="6">
    <location>
        <begin position="589"/>
        <end position="645"/>
    </location>
</feature>
<protein>
    <submittedName>
        <fullName evidence="8">Fork head domain-containing protein</fullName>
    </submittedName>
</protein>
<reference evidence="8 9" key="1">
    <citation type="journal article" date="2018" name="New Phytol.">
        <title>Phylogenomics of Endogonaceae and evolution of mycorrhizas within Mucoromycota.</title>
        <authorList>
            <person name="Chang Y."/>
            <person name="Desiro A."/>
            <person name="Na H."/>
            <person name="Sandor L."/>
            <person name="Lipzen A."/>
            <person name="Clum A."/>
            <person name="Barry K."/>
            <person name="Grigoriev I.V."/>
            <person name="Martin F.M."/>
            <person name="Stajich J.E."/>
            <person name="Smith M.E."/>
            <person name="Bonito G."/>
            <person name="Spatafora J.W."/>
        </authorList>
    </citation>
    <scope>NUCLEOTIDE SEQUENCE [LARGE SCALE GENOMIC DNA]</scope>
    <source>
        <strain evidence="8 9">AD002</strain>
    </source>
</reference>
<feature type="compositionally biased region" description="Polar residues" evidence="6">
    <location>
        <begin position="113"/>
        <end position="142"/>
    </location>
</feature>
<keyword evidence="2 5" id="KW-0238">DNA-binding</keyword>
<keyword evidence="4 5" id="KW-0539">Nucleus</keyword>
<feature type="region of interest" description="Disordered" evidence="6">
    <location>
        <begin position="53"/>
        <end position="164"/>
    </location>
</feature>
<dbReference type="InterPro" id="IPR036388">
    <property type="entry name" value="WH-like_DNA-bd_sf"/>
</dbReference>
<dbReference type="FunFam" id="1.10.10.10:FF:000135">
    <property type="entry name" value="forkhead box protein G1"/>
    <property type="match status" value="1"/>
</dbReference>
<dbReference type="PROSITE" id="PS00658">
    <property type="entry name" value="FORK_HEAD_2"/>
    <property type="match status" value="1"/>
</dbReference>